<dbReference type="GO" id="GO:0016740">
    <property type="term" value="F:transferase activity"/>
    <property type="evidence" value="ECO:0007669"/>
    <property type="project" value="UniProtKB-KW"/>
</dbReference>
<dbReference type="SUPFAM" id="SSF53756">
    <property type="entry name" value="UDP-Glycosyltransferase/glycogen phosphorylase"/>
    <property type="match status" value="1"/>
</dbReference>
<dbReference type="RefSeq" id="WP_149351771.1">
    <property type="nucleotide sequence ID" value="NZ_VTRV01000014.1"/>
</dbReference>
<protein>
    <submittedName>
        <fullName evidence="1">Glycosyltransferase family 4 protein</fullName>
    </submittedName>
</protein>
<organism evidence="1 2">
    <name type="scientific">Cognatilysobacter lacus</name>
    <dbReference type="NCBI Taxonomy" id="1643323"/>
    <lineage>
        <taxon>Bacteria</taxon>
        <taxon>Pseudomonadati</taxon>
        <taxon>Pseudomonadota</taxon>
        <taxon>Gammaproteobacteria</taxon>
        <taxon>Lysobacterales</taxon>
        <taxon>Lysobacteraceae</taxon>
        <taxon>Cognatilysobacter</taxon>
    </lineage>
</organism>
<accession>A0A5D8ZAS2</accession>
<keyword evidence="1" id="KW-0808">Transferase</keyword>
<dbReference type="Gene3D" id="3.40.50.2000">
    <property type="entry name" value="Glycogen Phosphorylase B"/>
    <property type="match status" value="1"/>
</dbReference>
<reference evidence="1 2" key="1">
    <citation type="submission" date="2019-08" db="EMBL/GenBank/DDBJ databases">
        <title>Draft genome sequence of Lysobacter sp. UKS-15.</title>
        <authorList>
            <person name="Im W.-T."/>
        </authorList>
    </citation>
    <scope>NUCLEOTIDE SEQUENCE [LARGE SCALE GENOMIC DNA]</scope>
    <source>
        <strain evidence="1 2">UKS-15</strain>
    </source>
</reference>
<sequence>MSGLPIRHKPSVPRVAVIPERYGNVFSPCASIRLHSFFDRMRRAGEANVRFLIPSEVEAWRPDVIVWQRVSLADVDKVGRMCEIAARLGARTIYDLDDNLLDMDEHRERDAYVDMVAAVRESVRCADEVWCSTPNLARRVAREGRGRITVMPNALDPELWELDRSRASSTGSNALRLLYMGTRTHDDDYAFLSKVMDTLHRASPGAFELHLVGVRTDDSVSPPWLRVHSPPWFVGASYPAFVHWLIGQEGFDLGVAPLMSGEFNDCKSPIKVLDYAAIGLATVASAVPAYTHSLRSDVNCFHAPNQVDAWVASLAALVARPVLVEAVRRNSADLCGSAVFDAAVKARATRVCQLAG</sequence>
<evidence type="ECO:0000313" key="2">
    <source>
        <dbReference type="Proteomes" id="UP000323164"/>
    </source>
</evidence>
<gene>
    <name evidence="1" type="ORF">FW784_02445</name>
</gene>
<evidence type="ECO:0000313" key="1">
    <source>
        <dbReference type="EMBL" id="TZF91222.1"/>
    </source>
</evidence>
<dbReference type="AlphaFoldDB" id="A0A5D8ZAS2"/>
<keyword evidence="2" id="KW-1185">Reference proteome</keyword>
<name>A0A5D8ZAS2_9GAMM</name>
<proteinExistence type="predicted"/>
<dbReference type="Proteomes" id="UP000323164">
    <property type="component" value="Unassembled WGS sequence"/>
</dbReference>
<dbReference type="EMBL" id="VTRV01000014">
    <property type="protein sequence ID" value="TZF91222.1"/>
    <property type="molecule type" value="Genomic_DNA"/>
</dbReference>
<dbReference type="OrthoDB" id="7593532at2"/>
<comment type="caution">
    <text evidence="1">The sequence shown here is derived from an EMBL/GenBank/DDBJ whole genome shotgun (WGS) entry which is preliminary data.</text>
</comment>